<proteinExistence type="predicted"/>
<dbReference type="AlphaFoldDB" id="A0A418WYV2"/>
<dbReference type="EMBL" id="QYUN01000002">
    <property type="protein sequence ID" value="RJG05273.1"/>
    <property type="molecule type" value="Genomic_DNA"/>
</dbReference>
<organism evidence="1 2">
    <name type="scientific">Noviherbaspirillum cavernae</name>
    <dbReference type="NCBI Taxonomy" id="2320862"/>
    <lineage>
        <taxon>Bacteria</taxon>
        <taxon>Pseudomonadati</taxon>
        <taxon>Pseudomonadota</taxon>
        <taxon>Betaproteobacteria</taxon>
        <taxon>Burkholderiales</taxon>
        <taxon>Oxalobacteraceae</taxon>
        <taxon>Noviherbaspirillum</taxon>
    </lineage>
</organism>
<reference evidence="1 2" key="1">
    <citation type="submission" date="2018-09" db="EMBL/GenBank/DDBJ databases">
        <authorList>
            <person name="Zhu H."/>
        </authorList>
    </citation>
    <scope>NUCLEOTIDE SEQUENCE [LARGE SCALE GENOMIC DNA]</scope>
    <source>
        <strain evidence="1 2">K2R10-39</strain>
    </source>
</reference>
<sequence>MDDAPGDHSEHWMGMICAAAARNKLHIQDDQGARQYLNLILPALRVANPKIDAECHTISGILRRREAHTH</sequence>
<accession>A0A418WYV2</accession>
<keyword evidence="2" id="KW-1185">Reference proteome</keyword>
<gene>
    <name evidence="1" type="ORF">D3870_03890</name>
</gene>
<comment type="caution">
    <text evidence="1">The sequence shown here is derived from an EMBL/GenBank/DDBJ whole genome shotgun (WGS) entry which is preliminary data.</text>
</comment>
<evidence type="ECO:0000313" key="1">
    <source>
        <dbReference type="EMBL" id="RJG05273.1"/>
    </source>
</evidence>
<name>A0A418WYV2_9BURK</name>
<protein>
    <submittedName>
        <fullName evidence="1">Uncharacterized protein</fullName>
    </submittedName>
</protein>
<evidence type="ECO:0000313" key="2">
    <source>
        <dbReference type="Proteomes" id="UP000285190"/>
    </source>
</evidence>
<dbReference type="Proteomes" id="UP000285190">
    <property type="component" value="Unassembled WGS sequence"/>
</dbReference>